<name>Q1LQJ4_CUPMC</name>
<dbReference type="AlphaFoldDB" id="Q1LQJ4"/>
<proteinExistence type="predicted"/>
<sequence length="85" mass="9402">MKQSWSDFCEKFAHAAENGHGEKTKPTLLSQTSVLSFTTLFLSAGGRIRQQVFVMAERVGFEPTVPSPVRLISSQVHSTTLPPLR</sequence>
<accession>Q1LQJ4</accession>
<dbReference type="Proteomes" id="UP000002429">
    <property type="component" value="Chromosome"/>
</dbReference>
<evidence type="ECO:0000313" key="2">
    <source>
        <dbReference type="Proteomes" id="UP000002429"/>
    </source>
</evidence>
<dbReference type="HOGENOM" id="CLU_2510296_0_0_4"/>
<reference evidence="2" key="1">
    <citation type="journal article" date="2010" name="PLoS ONE">
        <title>The complete genome sequence of Cupriavidus metallidurans strain CH34, a master survivalist in harsh and anthropogenic environments.</title>
        <authorList>
            <person name="Janssen P.J."/>
            <person name="Van Houdt R."/>
            <person name="Moors H."/>
            <person name="Monsieurs P."/>
            <person name="Morin N."/>
            <person name="Michaux A."/>
            <person name="Benotmane M.A."/>
            <person name="Leys N."/>
            <person name="Vallaeys T."/>
            <person name="Lapidus A."/>
            <person name="Monchy S."/>
            <person name="Medigue C."/>
            <person name="Taghavi S."/>
            <person name="McCorkle S."/>
            <person name="Dunn J."/>
            <person name="van der Lelie D."/>
            <person name="Mergeay M."/>
        </authorList>
    </citation>
    <scope>NUCLEOTIDE SEQUENCE [LARGE SCALE GENOMIC DNA]</scope>
    <source>
        <strain evidence="2">ATCC 43123 / DSM 2839 / NBRC 102507 / CH34</strain>
    </source>
</reference>
<keyword evidence="2" id="KW-1185">Reference proteome</keyword>
<gene>
    <name evidence="1" type="ordered locus">Rmet_0696</name>
</gene>
<organism evidence="1 2">
    <name type="scientific">Cupriavidus metallidurans (strain ATCC 43123 / DSM 2839 / NBRC 102507 / CH34)</name>
    <name type="common">Ralstonia metallidurans</name>
    <dbReference type="NCBI Taxonomy" id="266264"/>
    <lineage>
        <taxon>Bacteria</taxon>
        <taxon>Pseudomonadati</taxon>
        <taxon>Pseudomonadota</taxon>
        <taxon>Betaproteobacteria</taxon>
        <taxon>Burkholderiales</taxon>
        <taxon>Burkholderiaceae</taxon>
        <taxon>Cupriavidus</taxon>
    </lineage>
</organism>
<protein>
    <submittedName>
        <fullName evidence="1">Uncharacterized protein</fullName>
    </submittedName>
</protein>
<dbReference type="EMBL" id="CP000352">
    <property type="protein sequence ID" value="ABF07582.1"/>
    <property type="molecule type" value="Genomic_DNA"/>
</dbReference>
<dbReference type="KEGG" id="rme:Rmet_0696"/>
<evidence type="ECO:0000313" key="1">
    <source>
        <dbReference type="EMBL" id="ABF07582.1"/>
    </source>
</evidence>